<comment type="caution">
    <text evidence="7">The sequence shown here is derived from an EMBL/GenBank/DDBJ whole genome shotgun (WGS) entry which is preliminary data.</text>
</comment>
<accession>A0ABV9HQ09</accession>
<feature type="region of interest" description="Disordered" evidence="5">
    <location>
        <begin position="291"/>
        <end position="339"/>
    </location>
</feature>
<dbReference type="PANTHER" id="PTHR46743">
    <property type="entry name" value="TEICHOIC ACIDS EXPORT ATP-BINDING PROTEIN TAGH"/>
    <property type="match status" value="1"/>
</dbReference>
<name>A0ABV9HQ09_9MICO</name>
<dbReference type="SMART" id="SM00382">
    <property type="entry name" value="AAA"/>
    <property type="match status" value="1"/>
</dbReference>
<dbReference type="EMBL" id="JBHSFI010000010">
    <property type="protein sequence ID" value="MFC4632064.1"/>
    <property type="molecule type" value="Genomic_DNA"/>
</dbReference>
<keyword evidence="3" id="KW-0547">Nucleotide-binding</keyword>
<dbReference type="Gene3D" id="3.40.50.300">
    <property type="entry name" value="P-loop containing nucleotide triphosphate hydrolases"/>
    <property type="match status" value="1"/>
</dbReference>
<evidence type="ECO:0000256" key="5">
    <source>
        <dbReference type="SAM" id="MobiDB-lite"/>
    </source>
</evidence>
<evidence type="ECO:0000313" key="8">
    <source>
        <dbReference type="Proteomes" id="UP001596011"/>
    </source>
</evidence>
<comment type="similarity">
    <text evidence="1">Belongs to the ABC transporter superfamily.</text>
</comment>
<dbReference type="SUPFAM" id="SSF52540">
    <property type="entry name" value="P-loop containing nucleoside triphosphate hydrolases"/>
    <property type="match status" value="1"/>
</dbReference>
<evidence type="ECO:0000256" key="2">
    <source>
        <dbReference type="ARBA" id="ARBA00022448"/>
    </source>
</evidence>
<organism evidence="7 8">
    <name type="scientific">Promicromonospora alba</name>
    <dbReference type="NCBI Taxonomy" id="1616110"/>
    <lineage>
        <taxon>Bacteria</taxon>
        <taxon>Bacillati</taxon>
        <taxon>Actinomycetota</taxon>
        <taxon>Actinomycetes</taxon>
        <taxon>Micrococcales</taxon>
        <taxon>Promicromonosporaceae</taxon>
        <taxon>Promicromonospora</taxon>
    </lineage>
</organism>
<keyword evidence="8" id="KW-1185">Reference proteome</keyword>
<dbReference type="GO" id="GO:0005524">
    <property type="term" value="F:ATP binding"/>
    <property type="evidence" value="ECO:0007669"/>
    <property type="project" value="UniProtKB-KW"/>
</dbReference>
<dbReference type="InterPro" id="IPR050683">
    <property type="entry name" value="Bact_Polysacc_Export_ATP-bd"/>
</dbReference>
<dbReference type="InterPro" id="IPR003439">
    <property type="entry name" value="ABC_transporter-like_ATP-bd"/>
</dbReference>
<dbReference type="PANTHER" id="PTHR46743:SF2">
    <property type="entry name" value="TEICHOIC ACIDS EXPORT ATP-BINDING PROTEIN TAGH"/>
    <property type="match status" value="1"/>
</dbReference>
<feature type="compositionally biased region" description="Basic residues" evidence="5">
    <location>
        <begin position="301"/>
        <end position="310"/>
    </location>
</feature>
<dbReference type="InterPro" id="IPR003593">
    <property type="entry name" value="AAA+_ATPase"/>
</dbReference>
<feature type="domain" description="ABC transporter" evidence="6">
    <location>
        <begin position="71"/>
        <end position="293"/>
    </location>
</feature>
<dbReference type="Pfam" id="PF00005">
    <property type="entry name" value="ABC_tran"/>
    <property type="match status" value="1"/>
</dbReference>
<proteinExistence type="inferred from homology"/>
<dbReference type="PROSITE" id="PS50893">
    <property type="entry name" value="ABC_TRANSPORTER_2"/>
    <property type="match status" value="1"/>
</dbReference>
<dbReference type="CDD" id="cd03220">
    <property type="entry name" value="ABC_KpsT_Wzt"/>
    <property type="match status" value="1"/>
</dbReference>
<evidence type="ECO:0000256" key="3">
    <source>
        <dbReference type="ARBA" id="ARBA00022741"/>
    </source>
</evidence>
<keyword evidence="4 7" id="KW-0067">ATP-binding</keyword>
<evidence type="ECO:0000259" key="6">
    <source>
        <dbReference type="PROSITE" id="PS50893"/>
    </source>
</evidence>
<dbReference type="InterPro" id="IPR015860">
    <property type="entry name" value="ABC_transpr_TagH-like"/>
</dbReference>
<feature type="compositionally biased region" description="Basic and acidic residues" evidence="5">
    <location>
        <begin position="311"/>
        <end position="339"/>
    </location>
</feature>
<protein>
    <submittedName>
        <fullName evidence="7">ABC transporter ATP-binding protein</fullName>
    </submittedName>
</protein>
<evidence type="ECO:0000256" key="1">
    <source>
        <dbReference type="ARBA" id="ARBA00005417"/>
    </source>
</evidence>
<sequence>MTEADDHMDFDLEVEPEDEGEEALETDLGEPCLVVDDLNVVYRVIGGRAKKEAEKQGAEVREVKVKVPFFKRLLQAGRGHVGAVSEIHAVRGVSFTVRHGESVGIVGVNGSGKSTMLRAIAGLMPPRSGSVHVSGEPSLLGVNAALMPQLTGERNIMIGGLALGLTPKQVDERFDEVVEFAGIGDFVYLPMKTYSSGMGARLRFAISSSASPDILMIDEALATGDAAFKERSKARIEQVRENAGTVFLVSHSISTIEAMCTRVLWMHQGQLVMDGPVHEVAEAYKDFVRAQRPGNRGMSPARRRAHLRKKAREEAEQRAAAKAQQKAESEAKKAAESRA</sequence>
<dbReference type="Proteomes" id="UP001596011">
    <property type="component" value="Unassembled WGS sequence"/>
</dbReference>
<evidence type="ECO:0000313" key="7">
    <source>
        <dbReference type="EMBL" id="MFC4632064.1"/>
    </source>
</evidence>
<dbReference type="RefSeq" id="WP_377142317.1">
    <property type="nucleotide sequence ID" value="NZ_JBHSFI010000010.1"/>
</dbReference>
<dbReference type="InterPro" id="IPR027417">
    <property type="entry name" value="P-loop_NTPase"/>
</dbReference>
<keyword evidence="2" id="KW-0813">Transport</keyword>
<gene>
    <name evidence="7" type="ORF">ACFO6V_27735</name>
</gene>
<evidence type="ECO:0000256" key="4">
    <source>
        <dbReference type="ARBA" id="ARBA00022840"/>
    </source>
</evidence>
<reference evidence="8" key="1">
    <citation type="journal article" date="2019" name="Int. J. Syst. Evol. Microbiol.">
        <title>The Global Catalogue of Microorganisms (GCM) 10K type strain sequencing project: providing services to taxonomists for standard genome sequencing and annotation.</title>
        <authorList>
            <consortium name="The Broad Institute Genomics Platform"/>
            <consortium name="The Broad Institute Genome Sequencing Center for Infectious Disease"/>
            <person name="Wu L."/>
            <person name="Ma J."/>
        </authorList>
    </citation>
    <scope>NUCLEOTIDE SEQUENCE [LARGE SCALE GENOMIC DNA]</scope>
    <source>
        <strain evidence="8">CCUG 42722</strain>
    </source>
</reference>